<evidence type="ECO:0000313" key="1">
    <source>
        <dbReference type="Proteomes" id="UP000887574"/>
    </source>
</evidence>
<dbReference type="WBParaSite" id="jg5319">
    <property type="protein sequence ID" value="jg5319"/>
    <property type="gene ID" value="jg5319"/>
</dbReference>
<dbReference type="Proteomes" id="UP000887574">
    <property type="component" value="Unplaced"/>
</dbReference>
<sequence length="94" mass="10636">MIEAEEDMRRTLAGVGGYSSSEEDVLQEEYEVSGHFDFIRPVTYTEFLYSFDARFNPTSINVDFEQSAIRAIRDAFPDAPNSEDSKIAGCFFTS</sequence>
<dbReference type="AlphaFoldDB" id="A0A915ECU6"/>
<reference evidence="2" key="1">
    <citation type="submission" date="2022-11" db="UniProtKB">
        <authorList>
            <consortium name="WormBaseParasite"/>
        </authorList>
    </citation>
    <scope>IDENTIFICATION</scope>
</reference>
<accession>A0A915ECU6</accession>
<name>A0A915ECU6_9BILA</name>
<keyword evidence="1" id="KW-1185">Reference proteome</keyword>
<organism evidence="1 2">
    <name type="scientific">Ditylenchus dipsaci</name>
    <dbReference type="NCBI Taxonomy" id="166011"/>
    <lineage>
        <taxon>Eukaryota</taxon>
        <taxon>Metazoa</taxon>
        <taxon>Ecdysozoa</taxon>
        <taxon>Nematoda</taxon>
        <taxon>Chromadorea</taxon>
        <taxon>Rhabditida</taxon>
        <taxon>Tylenchina</taxon>
        <taxon>Tylenchomorpha</taxon>
        <taxon>Sphaerularioidea</taxon>
        <taxon>Anguinidae</taxon>
        <taxon>Anguininae</taxon>
        <taxon>Ditylenchus</taxon>
    </lineage>
</organism>
<evidence type="ECO:0000313" key="2">
    <source>
        <dbReference type="WBParaSite" id="jg5319"/>
    </source>
</evidence>
<protein>
    <submittedName>
        <fullName evidence="2">Uncharacterized protein</fullName>
    </submittedName>
</protein>
<proteinExistence type="predicted"/>